<dbReference type="InterPro" id="IPR052155">
    <property type="entry name" value="Biofilm_reg_signaling"/>
</dbReference>
<dbReference type="GO" id="GO:0016020">
    <property type="term" value="C:membrane"/>
    <property type="evidence" value="ECO:0007669"/>
    <property type="project" value="UniProtKB-UniRule"/>
</dbReference>
<dbReference type="EMBL" id="CP054614">
    <property type="protein sequence ID" value="QKS59246.1"/>
    <property type="molecule type" value="Genomic_DNA"/>
</dbReference>
<proteinExistence type="predicted"/>
<reference evidence="6 8" key="1">
    <citation type="submission" date="2018-06" db="EMBL/GenBank/DDBJ databases">
        <title>Genomic Encyclopedia of Type Strains, Phase III (KMG-III): the genomes of soil and plant-associated and newly described type strains.</title>
        <authorList>
            <person name="Whitman W."/>
        </authorList>
    </citation>
    <scope>NUCLEOTIDE SEQUENCE [LARGE SCALE GENOMIC DNA]</scope>
    <source>
        <strain evidence="6 8">CECT 7022</strain>
    </source>
</reference>
<dbReference type="PANTHER" id="PTHR44757">
    <property type="entry name" value="DIGUANYLATE CYCLASE DGCP"/>
    <property type="match status" value="1"/>
</dbReference>
<dbReference type="SMART" id="SM00052">
    <property type="entry name" value="EAL"/>
    <property type="match status" value="1"/>
</dbReference>
<dbReference type="NCBIfam" id="TIGR00254">
    <property type="entry name" value="GGDEF"/>
    <property type="match status" value="1"/>
</dbReference>
<feature type="domain" description="EAL" evidence="3">
    <location>
        <begin position="561"/>
        <end position="814"/>
    </location>
</feature>
<gene>
    <name evidence="6" type="ORF">DFQ00_101544</name>
    <name evidence="7" type="ORF">HUB98_25615</name>
</gene>
<dbReference type="AlphaFoldDB" id="A0A2V4VFQ8"/>
<reference evidence="7 9" key="2">
    <citation type="submission" date="2020-06" db="EMBL/GenBank/DDBJ databases">
        <title>Complete genome of Paenibacillus barcinonensis KACC11450.</title>
        <authorList>
            <person name="Kim M."/>
            <person name="Park Y.-J."/>
            <person name="Shin J.-H."/>
        </authorList>
    </citation>
    <scope>NUCLEOTIDE SEQUENCE [LARGE SCALE GENOMIC DNA]</scope>
    <source>
        <strain evidence="7 9">KACC11450</strain>
    </source>
</reference>
<protein>
    <submittedName>
        <fullName evidence="7">EAL domain-containing protein</fullName>
    </submittedName>
    <submittedName>
        <fullName evidence="6">PAS domain S-box-containing protein/diguanylate cyclase (GGDEF)-like protein</fullName>
    </submittedName>
</protein>
<dbReference type="FunFam" id="3.20.20.450:FF:000001">
    <property type="entry name" value="Cyclic di-GMP phosphodiesterase yahA"/>
    <property type="match status" value="1"/>
</dbReference>
<feature type="transmembrane region" description="Helical" evidence="1">
    <location>
        <begin position="44"/>
        <end position="69"/>
    </location>
</feature>
<dbReference type="SUPFAM" id="SSF55073">
    <property type="entry name" value="Nucleotide cyclase"/>
    <property type="match status" value="1"/>
</dbReference>
<name>A0A2V4VFQ8_PAEBA</name>
<dbReference type="CDD" id="cd01948">
    <property type="entry name" value="EAL"/>
    <property type="match status" value="1"/>
</dbReference>
<dbReference type="InterPro" id="IPR029787">
    <property type="entry name" value="Nucleotide_cyclase"/>
</dbReference>
<evidence type="ECO:0000313" key="8">
    <source>
        <dbReference type="Proteomes" id="UP000247790"/>
    </source>
</evidence>
<feature type="transmembrane region" description="Helical" evidence="1">
    <location>
        <begin position="140"/>
        <end position="161"/>
    </location>
</feature>
<dbReference type="Pfam" id="PF13426">
    <property type="entry name" value="PAS_9"/>
    <property type="match status" value="1"/>
</dbReference>
<feature type="transmembrane region" description="Helical" evidence="1">
    <location>
        <begin position="173"/>
        <end position="197"/>
    </location>
</feature>
<feature type="domain" description="MHYT" evidence="5">
    <location>
        <begin position="8"/>
        <end position="200"/>
    </location>
</feature>
<dbReference type="RefSeq" id="WP_110893867.1">
    <property type="nucleotide sequence ID" value="NZ_CP054614.1"/>
</dbReference>
<evidence type="ECO:0000313" key="7">
    <source>
        <dbReference type="EMBL" id="QKS59246.1"/>
    </source>
</evidence>
<dbReference type="InterPro" id="IPR035919">
    <property type="entry name" value="EAL_sf"/>
</dbReference>
<feature type="transmembrane region" description="Helical" evidence="1">
    <location>
        <begin position="81"/>
        <end position="99"/>
    </location>
</feature>
<evidence type="ECO:0000259" key="4">
    <source>
        <dbReference type="PROSITE" id="PS50887"/>
    </source>
</evidence>
<dbReference type="InterPro" id="IPR000014">
    <property type="entry name" value="PAS"/>
</dbReference>
<dbReference type="PROSITE" id="PS50924">
    <property type="entry name" value="MHYT"/>
    <property type="match status" value="1"/>
</dbReference>
<dbReference type="PROSITE" id="PS50883">
    <property type="entry name" value="EAL"/>
    <property type="match status" value="1"/>
</dbReference>
<feature type="transmembrane region" description="Helical" evidence="1">
    <location>
        <begin position="217"/>
        <end position="239"/>
    </location>
</feature>
<evidence type="ECO:0000259" key="3">
    <source>
        <dbReference type="PROSITE" id="PS50883"/>
    </source>
</evidence>
<feature type="transmembrane region" description="Helical" evidence="1">
    <location>
        <begin position="12"/>
        <end position="32"/>
    </location>
</feature>
<dbReference type="InterPro" id="IPR043128">
    <property type="entry name" value="Rev_trsase/Diguanyl_cyclase"/>
</dbReference>
<feature type="domain" description="GGDEF" evidence="4">
    <location>
        <begin position="411"/>
        <end position="552"/>
    </location>
</feature>
<dbReference type="InterPro" id="IPR001633">
    <property type="entry name" value="EAL_dom"/>
</dbReference>
<evidence type="ECO:0000259" key="2">
    <source>
        <dbReference type="PROSITE" id="PS50112"/>
    </source>
</evidence>
<dbReference type="Pfam" id="PF03707">
    <property type="entry name" value="MHYT"/>
    <property type="match status" value="3"/>
</dbReference>
<dbReference type="SMART" id="SM00267">
    <property type="entry name" value="GGDEF"/>
    <property type="match status" value="1"/>
</dbReference>
<dbReference type="OrthoDB" id="9759607at2"/>
<accession>A0A2V4VFQ8</accession>
<dbReference type="InterPro" id="IPR005330">
    <property type="entry name" value="MHYT_dom"/>
</dbReference>
<dbReference type="InterPro" id="IPR035965">
    <property type="entry name" value="PAS-like_dom_sf"/>
</dbReference>
<dbReference type="Pfam" id="PF00563">
    <property type="entry name" value="EAL"/>
    <property type="match status" value="1"/>
</dbReference>
<dbReference type="Pfam" id="PF00990">
    <property type="entry name" value="GGDEF"/>
    <property type="match status" value="1"/>
</dbReference>
<sequence length="827" mass="91987">MEHIHGTYNLQLVVLSYIIASLASYAALDLAGRVSLTSGKARHWWIACGAISMGLGIWSMHFVGMLAFVLPMHVSYSMDKVILSVLLAIAASGVALDFAGRKSNKISRLVIAGVLMTTGITSMHYVGMAAMSVPVTYKPLLVALSVVIAAVASFAALWLMFYFNRSDSKHDWVYKIGSGLIMGLGITGMHYTGMAAAHFHQSTIVPENLTRQIESEVLAYLIAAGTIVAIGLTLFGNFINQRLSQKDQRIRENEQWYQALYHNHSDAIISVDREGIIKGINAAVSTITGYPERKVIDRPIHQIVEQIEVECTSSDNMYTWDSQGMEQKHYTAKMRNRQNELLDLSIAVIPVIIDDTHVGSHILIKDITEETQAQENIRHQALHDPLTGLPNRRKLDEVLANTISVCGGKQAIFAVMVMDIDRFKMINDSLGHSIGDVFLKEVSSRIVSTIEASHPQAMSNVTLARMGGDEFTMVVTGEQANEQQIIRLAEAIVESIQQPYRLKENDFYVTASIGIAMYPEHGAGTDALIKHADSAMYEVKKNGKNGYQFYTAQLDSELYERIELEGYLRKALERNEMVLYYQPQIRTRDSQMIGVEALIRWQHPIKGLLAPSVFIPLAEETGMIYDIGNWTLREACRQMKLWHASGGPLIPVSVNLSSQQFHQSNLVEQVKNALNETGLEARYLELEITESMMMDAAVSTAILNELNGLGVKISLDDFGTGYSSLSYLKHFPIHKLKIDRSFVTDITESHSDQAIVATIISMAQNLKMEVIAEGIETKGQLDILMQNDCREIQGYYFSRPLPASEVEDSFFVPLRMLGNGSEALHSV</sequence>
<dbReference type="SUPFAM" id="SSF55785">
    <property type="entry name" value="PYP-like sensor domain (PAS domain)"/>
    <property type="match status" value="1"/>
</dbReference>
<evidence type="ECO:0000256" key="1">
    <source>
        <dbReference type="PROSITE-ProRule" id="PRU00244"/>
    </source>
</evidence>
<dbReference type="Gene3D" id="3.30.450.20">
    <property type="entry name" value="PAS domain"/>
    <property type="match status" value="1"/>
</dbReference>
<evidence type="ECO:0000313" key="6">
    <source>
        <dbReference type="EMBL" id="PYE52606.1"/>
    </source>
</evidence>
<dbReference type="PANTHER" id="PTHR44757:SF2">
    <property type="entry name" value="BIOFILM ARCHITECTURE MAINTENANCE PROTEIN MBAA"/>
    <property type="match status" value="1"/>
</dbReference>
<dbReference type="PROSITE" id="PS50112">
    <property type="entry name" value="PAS"/>
    <property type="match status" value="1"/>
</dbReference>
<keyword evidence="1" id="KW-0472">Membrane</keyword>
<keyword evidence="1" id="KW-0812">Transmembrane</keyword>
<evidence type="ECO:0000313" key="9">
    <source>
        <dbReference type="Proteomes" id="UP000509327"/>
    </source>
</evidence>
<dbReference type="Gene3D" id="3.20.20.450">
    <property type="entry name" value="EAL domain"/>
    <property type="match status" value="1"/>
</dbReference>
<dbReference type="InterPro" id="IPR000160">
    <property type="entry name" value="GGDEF_dom"/>
</dbReference>
<dbReference type="Gene3D" id="3.30.70.270">
    <property type="match status" value="1"/>
</dbReference>
<feature type="transmembrane region" description="Helical" evidence="1">
    <location>
        <begin position="106"/>
        <end position="128"/>
    </location>
</feature>
<dbReference type="CDD" id="cd00130">
    <property type="entry name" value="PAS"/>
    <property type="match status" value="1"/>
</dbReference>
<keyword evidence="1" id="KW-1133">Transmembrane helix</keyword>
<dbReference type="NCBIfam" id="TIGR00229">
    <property type="entry name" value="sensory_box"/>
    <property type="match status" value="1"/>
</dbReference>
<dbReference type="EMBL" id="QJSW01000001">
    <property type="protein sequence ID" value="PYE52606.1"/>
    <property type="molecule type" value="Genomic_DNA"/>
</dbReference>
<dbReference type="SUPFAM" id="SSF141868">
    <property type="entry name" value="EAL domain-like"/>
    <property type="match status" value="1"/>
</dbReference>
<feature type="domain" description="PAS" evidence="2">
    <location>
        <begin position="253"/>
        <end position="298"/>
    </location>
</feature>
<keyword evidence="9" id="KW-1185">Reference proteome</keyword>
<dbReference type="PROSITE" id="PS50887">
    <property type="entry name" value="GGDEF"/>
    <property type="match status" value="1"/>
</dbReference>
<dbReference type="SMART" id="SM00091">
    <property type="entry name" value="PAS"/>
    <property type="match status" value="1"/>
</dbReference>
<evidence type="ECO:0000259" key="5">
    <source>
        <dbReference type="PROSITE" id="PS50924"/>
    </source>
</evidence>
<dbReference type="CDD" id="cd01949">
    <property type="entry name" value="GGDEF"/>
    <property type="match status" value="1"/>
</dbReference>
<dbReference type="Proteomes" id="UP000247790">
    <property type="component" value="Unassembled WGS sequence"/>
</dbReference>
<organism evidence="6 8">
    <name type="scientific">Paenibacillus barcinonensis</name>
    <dbReference type="NCBI Taxonomy" id="198119"/>
    <lineage>
        <taxon>Bacteria</taxon>
        <taxon>Bacillati</taxon>
        <taxon>Bacillota</taxon>
        <taxon>Bacilli</taxon>
        <taxon>Bacillales</taxon>
        <taxon>Paenibacillaceae</taxon>
        <taxon>Paenibacillus</taxon>
    </lineage>
</organism>
<dbReference type="Proteomes" id="UP000509327">
    <property type="component" value="Chromosome"/>
</dbReference>